<dbReference type="GO" id="GO:0016810">
    <property type="term" value="F:hydrolase activity, acting on carbon-nitrogen (but not peptide) bonds"/>
    <property type="evidence" value="ECO:0007669"/>
    <property type="project" value="InterPro"/>
</dbReference>
<dbReference type="SUPFAM" id="SSF51338">
    <property type="entry name" value="Composite domain of metallo-dependent hydrolases"/>
    <property type="match status" value="1"/>
</dbReference>
<dbReference type="AlphaFoldDB" id="A0A0N7LN15"/>
<dbReference type="EC" id="3.5.1.91" evidence="3"/>
<organism evidence="3 4">
    <name type="scientific">Ruegeria atlantica</name>
    <dbReference type="NCBI Taxonomy" id="81569"/>
    <lineage>
        <taxon>Bacteria</taxon>
        <taxon>Pseudomonadati</taxon>
        <taxon>Pseudomonadota</taxon>
        <taxon>Alphaproteobacteria</taxon>
        <taxon>Rhodobacterales</taxon>
        <taxon>Roseobacteraceae</taxon>
        <taxon>Ruegeria</taxon>
    </lineage>
</organism>
<dbReference type="CDD" id="cd01300">
    <property type="entry name" value="YtcJ_like"/>
    <property type="match status" value="1"/>
</dbReference>
<feature type="signal peptide" evidence="1">
    <location>
        <begin position="1"/>
        <end position="26"/>
    </location>
</feature>
<protein>
    <submittedName>
        <fullName evidence="3">N-substituted formamide deformylase</fullName>
        <ecNumber evidence="3">3.5.1.91</ecNumber>
    </submittedName>
</protein>
<dbReference type="Proteomes" id="UP000050786">
    <property type="component" value="Unassembled WGS sequence"/>
</dbReference>
<dbReference type="InterPro" id="IPR032466">
    <property type="entry name" value="Metal_Hydrolase"/>
</dbReference>
<proteinExistence type="predicted"/>
<dbReference type="PANTHER" id="PTHR22642">
    <property type="entry name" value="IMIDAZOLONEPROPIONASE"/>
    <property type="match status" value="1"/>
</dbReference>
<accession>A0A0N7LN15</accession>
<evidence type="ECO:0000256" key="1">
    <source>
        <dbReference type="SAM" id="SignalP"/>
    </source>
</evidence>
<dbReference type="Gene3D" id="3.10.310.70">
    <property type="match status" value="1"/>
</dbReference>
<dbReference type="RefSeq" id="WP_082649137.1">
    <property type="nucleotide sequence ID" value="NZ_CYPS01000003.1"/>
</dbReference>
<evidence type="ECO:0000313" key="3">
    <source>
        <dbReference type="EMBL" id="CUH41156.1"/>
    </source>
</evidence>
<feature type="chain" id="PRO_5006015428" evidence="1">
    <location>
        <begin position="27"/>
        <end position="613"/>
    </location>
</feature>
<gene>
    <name evidence="3" type="primary">nfdA_1</name>
    <name evidence="3" type="ORF">RUM4293_00020</name>
</gene>
<name>A0A0N7LN15_9RHOB</name>
<feature type="domain" description="Amidohydrolase 3" evidence="2">
    <location>
        <begin position="77"/>
        <end position="567"/>
    </location>
</feature>
<keyword evidence="3" id="KW-0378">Hydrolase</keyword>
<keyword evidence="1" id="KW-0732">Signal</keyword>
<dbReference type="PANTHER" id="PTHR22642:SF2">
    <property type="entry name" value="PROTEIN LONG AFTER FAR-RED 3"/>
    <property type="match status" value="1"/>
</dbReference>
<dbReference type="InterPro" id="IPR033932">
    <property type="entry name" value="YtcJ-like"/>
</dbReference>
<reference evidence="4" key="1">
    <citation type="submission" date="2015-09" db="EMBL/GenBank/DDBJ databases">
        <authorList>
            <person name="Rodrigo-Torres L."/>
            <person name="Arahal D.R."/>
        </authorList>
    </citation>
    <scope>NUCLEOTIDE SEQUENCE [LARGE SCALE GENOMIC DNA]</scope>
    <source>
        <strain evidence="4">CECT 4293</strain>
    </source>
</reference>
<dbReference type="EMBL" id="CYPS01000003">
    <property type="protein sequence ID" value="CUH41156.1"/>
    <property type="molecule type" value="Genomic_DNA"/>
</dbReference>
<dbReference type="Gene3D" id="3.20.20.140">
    <property type="entry name" value="Metal-dependent hydrolases"/>
    <property type="match status" value="1"/>
</dbReference>
<keyword evidence="4" id="KW-1185">Reference proteome</keyword>
<dbReference type="Pfam" id="PF07969">
    <property type="entry name" value="Amidohydro_3"/>
    <property type="match status" value="1"/>
</dbReference>
<evidence type="ECO:0000313" key="4">
    <source>
        <dbReference type="Proteomes" id="UP000050786"/>
    </source>
</evidence>
<dbReference type="SUPFAM" id="SSF51556">
    <property type="entry name" value="Metallo-dependent hydrolases"/>
    <property type="match status" value="1"/>
</dbReference>
<dbReference type="InterPro" id="IPR013108">
    <property type="entry name" value="Amidohydro_3"/>
</dbReference>
<sequence length="613" mass="66543">MVNFRSTATQVTATALLVLAPSFSEAQETAETIYAGGPILTINDAQPNAEAVAVKDGVILAVGTLADVMIHQGDGTEVFELDGRAMLPGFVDSHGHVVNGGLQRLSANLLAPPDGDVTDIPSLQETLRAWIENNAGTVAEVNMIIGFGYDQSQLTELRHPTREDLDEVSMEVPIMLVHQSSHLGAVNSKALELAGVTADTPDPAGGIFRRDDQGEPTGVLEENAFYTVLVKMLGDLGEDGFRAFAKAGTELWTSFGYTTAQEGRSTPGVVSVMRSIAEEGGFEIDVVTYPDVLVDRDFILENVSRDYENRLRIAGAKLTIDGSPQGFTALRDRPYYDPVGDYAPGYAGYAAASMDQVVDVMDWAYSNDIQILTHSNGEGASDMLIAATEAAIAEHGPATNRPVLIHGQFLREDQVDAFNRLGLFPSLFPMHTFYWGDWHREHTVGPVNADNISPTGWFRQRGMMFGTHHDAPVAFPDSMRVLDATVTRRTRSGDILGAHQRVDVMTALKAMTIWPAWQHFEEDQKGSIEVGKLADFVILSGDPTAINPEDLDTLSVLATIKENKVIYEADTGQDQGQLKPGMYRDVFPSGNHPHGGHTFLELTLAGTQAMTEK</sequence>
<dbReference type="InterPro" id="IPR011059">
    <property type="entry name" value="Metal-dep_hydrolase_composite"/>
</dbReference>
<dbReference type="Gene3D" id="2.30.40.10">
    <property type="entry name" value="Urease, subunit C, domain 1"/>
    <property type="match status" value="1"/>
</dbReference>
<evidence type="ECO:0000259" key="2">
    <source>
        <dbReference type="Pfam" id="PF07969"/>
    </source>
</evidence>